<protein>
    <recommendedName>
        <fullName evidence="3">Phage tail protein</fullName>
    </recommendedName>
</protein>
<evidence type="ECO:0000313" key="2">
    <source>
        <dbReference type="Proteomes" id="UP000555728"/>
    </source>
</evidence>
<proteinExistence type="predicted"/>
<evidence type="ECO:0008006" key="3">
    <source>
        <dbReference type="Google" id="ProtNLM"/>
    </source>
</evidence>
<gene>
    <name evidence="1" type="ORF">GGD88_003556</name>
</gene>
<organism evidence="1 2">
    <name type="scientific">Roseospira goensis</name>
    <dbReference type="NCBI Taxonomy" id="391922"/>
    <lineage>
        <taxon>Bacteria</taxon>
        <taxon>Pseudomonadati</taxon>
        <taxon>Pseudomonadota</taxon>
        <taxon>Alphaproteobacteria</taxon>
        <taxon>Rhodospirillales</taxon>
        <taxon>Rhodospirillaceae</taxon>
        <taxon>Roseospira</taxon>
    </lineage>
</organism>
<reference evidence="1 2" key="1">
    <citation type="submission" date="2020-08" db="EMBL/GenBank/DDBJ databases">
        <title>Genome sequencing of Purple Non-Sulfur Bacteria from various extreme environments.</title>
        <authorList>
            <person name="Mayer M."/>
        </authorList>
    </citation>
    <scope>NUCLEOTIDE SEQUENCE [LARGE SCALE GENOMIC DNA]</scope>
    <source>
        <strain evidence="1 2">JA135</strain>
    </source>
</reference>
<comment type="caution">
    <text evidence="1">The sequence shown here is derived from an EMBL/GenBank/DDBJ whole genome shotgun (WGS) entry which is preliminary data.</text>
</comment>
<keyword evidence="2" id="KW-1185">Reference proteome</keyword>
<dbReference type="EMBL" id="JACIGI010000052">
    <property type="protein sequence ID" value="MBB4287799.1"/>
    <property type="molecule type" value="Genomic_DNA"/>
</dbReference>
<dbReference type="Proteomes" id="UP000555728">
    <property type="component" value="Unassembled WGS sequence"/>
</dbReference>
<name>A0A7W6S461_9PROT</name>
<dbReference type="RefSeq" id="WP_184437898.1">
    <property type="nucleotide sequence ID" value="NZ_JACIGI010000052.1"/>
</dbReference>
<dbReference type="AlphaFoldDB" id="A0A7W6S461"/>
<evidence type="ECO:0000313" key="1">
    <source>
        <dbReference type="EMBL" id="MBB4287799.1"/>
    </source>
</evidence>
<accession>A0A7W6S461</accession>
<sequence>MALKTRSREILAALEAAYGQGAPTPADWLALLVVDADLPGLDAQEVERNTIQPHLGARPKGRYQKRVPFSWSHEAVGSGDVAVPPHFDPLILASGWSRVALTGTATVAAAPVAVAAPTGTWSYTVGTGFTGANRRRVTVTCTTAGGSGTAVATIAAPACGLGATAEAAYEAAGVAIADATPIALPGGAEITPTVGTDWAVGDTWAIELIPPGIAYWPSSDHRNHASAAIRYNLDGTLMEAPGARFQMGANLAIGGYPLLTFRGAGLWRGASATPLGTPDFSAIREPAVLDADSFQVLVEPVDLSAAAWVPVGQSLTLSGGADARSKSRTGLDSVEVVDHAVTGELLVEEPAAADLNIWDWAGLYKRIRGIAGTAPGERCEICIHNAQIGSPQRRDDQGDGMVSIPFIAVPQTGAGDDEVSVRFF</sequence>